<accession>A0ABW6ZNI0</accession>
<gene>
    <name evidence="2" type="ORF">V5F30_24590</name>
</gene>
<keyword evidence="3" id="KW-1185">Reference proteome</keyword>
<name>A0ABW6ZNI0_9HYPH</name>
<keyword evidence="1" id="KW-0472">Membrane</keyword>
<sequence>MKQKRQAFMSRLRQVLGSDRGNVLVLVGLIIAGLIGVGGLAVDYARASGLYQKLQQATEIAVREAVRGKSDAEVKNFVYGQMDAYMKSLGFSSAQASITLNLSRGADGVVKLTAQTAYQSLFGALYSVAGYTMDVGAAATARALCTPPAAQTQWVSGSGTCPGGQVGTITFQKEQTRAATCASETATPVWGSWTDTGKQQNVVNTCYTPCVVPADQYQWVPSSAACPAGYSGTNTFEAEQKRTAYCPSASGTPVWNAWVTTGNWRNGNWQCVPPAAPCAAPAAEKQWVDRSAACPSGQTGMAMWQAEQQRSAYCPASTGNYQWNAWTDTGSVRNQTNNCVQNPGDAIWTVPGTYQWTVPPGITSISAVAIGGGSGGAWTYNNVSFQYNGSQSSVTGGSFTLTANGGTKVNGGCGGSKQGGGCGGAGYVAPSLFVQYVAAGGGGAGGYTGDGGKGGTSRAKNQVAYAPKAGSGGGGGGGDAELTSACTPGVTKVAGCQAQGGGGVGLYGQGPDGAAGGLNGGSGGGNGPWSTYQANSANGGSWGGGGGTVTFGAPQQSGGGGELSWANNIAVTPGQVLTVVVGAGGNNAPVLQGIVYLGIGKGQGGAVRILWGGGRSFPSNASW</sequence>
<organism evidence="2 3">
    <name type="scientific">Xanthobacter aminoxidans</name>
    <dbReference type="NCBI Taxonomy" id="186280"/>
    <lineage>
        <taxon>Bacteria</taxon>
        <taxon>Pseudomonadati</taxon>
        <taxon>Pseudomonadota</taxon>
        <taxon>Alphaproteobacteria</taxon>
        <taxon>Hyphomicrobiales</taxon>
        <taxon>Xanthobacteraceae</taxon>
        <taxon>Xanthobacter</taxon>
    </lineage>
</organism>
<comment type="caution">
    <text evidence="2">The sequence shown here is derived from an EMBL/GenBank/DDBJ whole genome shotgun (WGS) entry which is preliminary data.</text>
</comment>
<dbReference type="Proteomes" id="UP001604043">
    <property type="component" value="Unassembled WGS sequence"/>
</dbReference>
<keyword evidence="1" id="KW-1133">Transmembrane helix</keyword>
<evidence type="ECO:0008006" key="4">
    <source>
        <dbReference type="Google" id="ProtNLM"/>
    </source>
</evidence>
<evidence type="ECO:0000256" key="1">
    <source>
        <dbReference type="SAM" id="Phobius"/>
    </source>
</evidence>
<proteinExistence type="predicted"/>
<feature type="transmembrane region" description="Helical" evidence="1">
    <location>
        <begin position="21"/>
        <end position="42"/>
    </location>
</feature>
<dbReference type="RefSeq" id="WP_394010437.1">
    <property type="nucleotide sequence ID" value="NZ_JBAFUR010000011.1"/>
</dbReference>
<protein>
    <recommendedName>
        <fullName evidence="4">Flp pilus-assembly TadG-like N-terminal domain-containing protein</fullName>
    </recommendedName>
</protein>
<keyword evidence="1" id="KW-0812">Transmembrane</keyword>
<evidence type="ECO:0000313" key="2">
    <source>
        <dbReference type="EMBL" id="MFG1255412.1"/>
    </source>
</evidence>
<reference evidence="2 3" key="1">
    <citation type="submission" date="2024-02" db="EMBL/GenBank/DDBJ databases">
        <title>Expansion and revision of Xanthobacter and proposal of Roseixanthobacter gen. nov.</title>
        <authorList>
            <person name="Soltysiak M.P.M."/>
            <person name="Jalihal A."/>
            <person name="Ory A."/>
            <person name="Chrisophersen C."/>
            <person name="Lee A.D."/>
            <person name="Boulton J."/>
            <person name="Springer M."/>
        </authorList>
    </citation>
    <scope>NUCLEOTIDE SEQUENCE [LARGE SCALE GENOMIC DNA]</scope>
    <source>
        <strain evidence="2 3">CB5</strain>
    </source>
</reference>
<dbReference type="EMBL" id="JBAFUR010000011">
    <property type="protein sequence ID" value="MFG1255412.1"/>
    <property type="molecule type" value="Genomic_DNA"/>
</dbReference>
<evidence type="ECO:0000313" key="3">
    <source>
        <dbReference type="Proteomes" id="UP001604043"/>
    </source>
</evidence>